<comment type="caution">
    <text evidence="3">The sequence shown here is derived from an EMBL/GenBank/DDBJ whole genome shotgun (WGS) entry which is preliminary data.</text>
</comment>
<evidence type="ECO:0000256" key="1">
    <source>
        <dbReference type="SAM" id="Phobius"/>
    </source>
</evidence>
<keyword evidence="1" id="KW-0472">Membrane</keyword>
<evidence type="ECO:0000259" key="2">
    <source>
        <dbReference type="Pfam" id="PF20152"/>
    </source>
</evidence>
<dbReference type="Pfam" id="PF20152">
    <property type="entry name" value="DUF6534"/>
    <property type="match status" value="1"/>
</dbReference>
<feature type="domain" description="DUF6534" evidence="2">
    <location>
        <begin position="141"/>
        <end position="228"/>
    </location>
</feature>
<evidence type="ECO:0000313" key="3">
    <source>
        <dbReference type="EMBL" id="PIL32386.1"/>
    </source>
</evidence>
<keyword evidence="4" id="KW-1185">Reference proteome</keyword>
<dbReference type="STRING" id="1077348.A0A2G8SF36"/>
<organism evidence="3 4">
    <name type="scientific">Ganoderma sinense ZZ0214-1</name>
    <dbReference type="NCBI Taxonomy" id="1077348"/>
    <lineage>
        <taxon>Eukaryota</taxon>
        <taxon>Fungi</taxon>
        <taxon>Dikarya</taxon>
        <taxon>Basidiomycota</taxon>
        <taxon>Agaricomycotina</taxon>
        <taxon>Agaricomycetes</taxon>
        <taxon>Polyporales</taxon>
        <taxon>Polyporaceae</taxon>
        <taxon>Ganoderma</taxon>
    </lineage>
</organism>
<gene>
    <name evidence="3" type="ORF">GSI_05632</name>
</gene>
<name>A0A2G8SF36_9APHY</name>
<feature type="transmembrane region" description="Helical" evidence="1">
    <location>
        <begin position="77"/>
        <end position="96"/>
    </location>
</feature>
<dbReference type="Proteomes" id="UP000230002">
    <property type="component" value="Unassembled WGS sequence"/>
</dbReference>
<feature type="transmembrane region" description="Helical" evidence="1">
    <location>
        <begin position="131"/>
        <end position="153"/>
    </location>
</feature>
<reference evidence="3 4" key="1">
    <citation type="journal article" date="2015" name="Sci. Rep.">
        <title>Chromosome-level genome map provides insights into diverse defense mechanisms in the medicinal fungus Ganoderma sinense.</title>
        <authorList>
            <person name="Zhu Y."/>
            <person name="Xu J."/>
            <person name="Sun C."/>
            <person name="Zhou S."/>
            <person name="Xu H."/>
            <person name="Nelson D.R."/>
            <person name="Qian J."/>
            <person name="Song J."/>
            <person name="Luo H."/>
            <person name="Xiang L."/>
            <person name="Li Y."/>
            <person name="Xu Z."/>
            <person name="Ji A."/>
            <person name="Wang L."/>
            <person name="Lu S."/>
            <person name="Hayward A."/>
            <person name="Sun W."/>
            <person name="Li X."/>
            <person name="Schwartz D.C."/>
            <person name="Wang Y."/>
            <person name="Chen S."/>
        </authorList>
    </citation>
    <scope>NUCLEOTIDE SEQUENCE [LARGE SCALE GENOMIC DNA]</scope>
    <source>
        <strain evidence="3 4">ZZ0214-1</strain>
    </source>
</reference>
<dbReference type="OrthoDB" id="2737607at2759"/>
<keyword evidence="1" id="KW-0812">Transmembrane</keyword>
<dbReference type="InterPro" id="IPR045339">
    <property type="entry name" value="DUF6534"/>
</dbReference>
<evidence type="ECO:0000313" key="4">
    <source>
        <dbReference type="Proteomes" id="UP000230002"/>
    </source>
</evidence>
<feature type="transmembrane region" description="Helical" evidence="1">
    <location>
        <begin position="12"/>
        <end position="32"/>
    </location>
</feature>
<dbReference type="EMBL" id="AYKW01000011">
    <property type="protein sequence ID" value="PIL32386.1"/>
    <property type="molecule type" value="Genomic_DNA"/>
</dbReference>
<keyword evidence="1" id="KW-1133">Transmembrane helix</keyword>
<accession>A0A2G8SF36</accession>
<feature type="transmembrane region" description="Helical" evidence="1">
    <location>
        <begin position="203"/>
        <end position="223"/>
    </location>
</feature>
<dbReference type="PANTHER" id="PTHR40465:SF1">
    <property type="entry name" value="DUF6534 DOMAIN-CONTAINING PROTEIN"/>
    <property type="match status" value="1"/>
</dbReference>
<dbReference type="PANTHER" id="PTHR40465">
    <property type="entry name" value="CHROMOSOME 1, WHOLE GENOME SHOTGUN SEQUENCE"/>
    <property type="match status" value="1"/>
</dbReference>
<feature type="transmembrane region" description="Helical" evidence="1">
    <location>
        <begin position="173"/>
        <end position="197"/>
    </location>
</feature>
<feature type="transmembrane region" description="Helical" evidence="1">
    <location>
        <begin position="41"/>
        <end position="65"/>
    </location>
</feature>
<dbReference type="AlphaFoldDB" id="A0A2G8SF36"/>
<sequence>MSSTLVPLTSAPSLDSTFGAVLIGTFFGLMLYPRDSGWIKALVFSTLLFETAHIVLSIHVCYYYLVTKYGNSDAIQSSVWSLGLLSAMTGLIVVQSQGFFAGRIFRQLGFFCAATAEAIMLKPFSEFQHHTWLISSGAGSAFLADGLLTGVLVNLLHTQRTGVKRMDRIVDTLIVYGINTGLLTGVVTLGSLLFSLICPNNLIYAGFAIVATKMYANSLLAALNTRSSLRSTASPEQQVAGESRSRSWSGRGETTVFEMQGQVVTVPPSNLQKVEVVENSQAFLAFELVGIAV</sequence>
<protein>
    <recommendedName>
        <fullName evidence="2">DUF6534 domain-containing protein</fullName>
    </recommendedName>
</protein>
<proteinExistence type="predicted"/>